<comment type="caution">
    <text evidence="1">The sequence shown here is derived from an EMBL/GenBank/DDBJ whole genome shotgun (WGS) entry which is preliminary data.</text>
</comment>
<dbReference type="Gene3D" id="1.10.600.10">
    <property type="entry name" value="Farnesyl Diphosphate Synthase"/>
    <property type="match status" value="1"/>
</dbReference>
<dbReference type="InterPro" id="IPR008949">
    <property type="entry name" value="Isoprenoid_synthase_dom_sf"/>
</dbReference>
<name>A0A226DP09_FOLCA</name>
<dbReference type="Pfam" id="PF19086">
    <property type="entry name" value="Terpene_syn_C_2"/>
    <property type="match status" value="1"/>
</dbReference>
<dbReference type="OrthoDB" id="6486656at2759"/>
<dbReference type="EMBL" id="LNIX01000016">
    <property type="protein sequence ID" value="OXA45966.1"/>
    <property type="molecule type" value="Genomic_DNA"/>
</dbReference>
<protein>
    <submittedName>
        <fullName evidence="1">(3S,6E)-nerolidol synthase</fullName>
    </submittedName>
</protein>
<gene>
    <name evidence="1" type="ORF">Fcan01_19334</name>
</gene>
<accession>A0A226DP09</accession>
<evidence type="ECO:0000313" key="2">
    <source>
        <dbReference type="Proteomes" id="UP000198287"/>
    </source>
</evidence>
<dbReference type="Proteomes" id="UP000198287">
    <property type="component" value="Unassembled WGS sequence"/>
</dbReference>
<sequence>MPTLMSKYKASSLNGYVEFQLPHISHPSFGQVTISGRFPHIQPHLSRPVVDPSIPSGLIYKYTELVAECGLRPASFERACNITSTVTCAIQLTLYWNPTLPLDSKGFTFYAWLLLFAWFFDNALEDGWFSGRLTLRDAQSVHETYIKIMRRQEMEDQLPEIEGLPNFHGICKVLERMVSAGVDFMGDDYLEYIEPFVSTFQVAFLSDDWFTCCRLDKRFSLRTYNAWRQWNCGAEVCLEGQLLVRGIRISQNIRRHPIFKRIMTILRANLVWVNDILGAGKDFSSTGPNHPDNELLFRVLEKGEAIQDVVDDMCFLIGEELHDLIYLKQALLDIFGEDENIVGFLEIIEVMIDGQFNVYIESIRYKCNRGYVRILRDGEEKQDDPNRSFGLELSKL</sequence>
<evidence type="ECO:0000313" key="1">
    <source>
        <dbReference type="EMBL" id="OXA45966.1"/>
    </source>
</evidence>
<proteinExistence type="predicted"/>
<organism evidence="1 2">
    <name type="scientific">Folsomia candida</name>
    <name type="common">Springtail</name>
    <dbReference type="NCBI Taxonomy" id="158441"/>
    <lineage>
        <taxon>Eukaryota</taxon>
        <taxon>Metazoa</taxon>
        <taxon>Ecdysozoa</taxon>
        <taxon>Arthropoda</taxon>
        <taxon>Hexapoda</taxon>
        <taxon>Collembola</taxon>
        <taxon>Entomobryomorpha</taxon>
        <taxon>Isotomoidea</taxon>
        <taxon>Isotomidae</taxon>
        <taxon>Proisotominae</taxon>
        <taxon>Folsomia</taxon>
    </lineage>
</organism>
<reference evidence="1 2" key="1">
    <citation type="submission" date="2015-12" db="EMBL/GenBank/DDBJ databases">
        <title>The genome of Folsomia candida.</title>
        <authorList>
            <person name="Faddeeva A."/>
            <person name="Derks M.F."/>
            <person name="Anvar Y."/>
            <person name="Smit S."/>
            <person name="Van Straalen N."/>
            <person name="Roelofs D."/>
        </authorList>
    </citation>
    <scope>NUCLEOTIDE SEQUENCE [LARGE SCALE GENOMIC DNA]</scope>
    <source>
        <strain evidence="1 2">VU population</strain>
        <tissue evidence="1">Whole body</tissue>
    </source>
</reference>
<dbReference type="SUPFAM" id="SSF48576">
    <property type="entry name" value="Terpenoid synthases"/>
    <property type="match status" value="1"/>
</dbReference>
<keyword evidence="2" id="KW-1185">Reference proteome</keyword>
<dbReference type="AlphaFoldDB" id="A0A226DP09"/>